<comment type="subcellular location">
    <subcellularLocation>
        <location evidence="3">Cytoplasm</location>
    </subcellularLocation>
</comment>
<evidence type="ECO:0000313" key="14">
    <source>
        <dbReference type="EMBL" id="KAG8517543.1"/>
    </source>
</evidence>
<dbReference type="GO" id="GO:0000298">
    <property type="term" value="F:endopolyphosphatase activity"/>
    <property type="evidence" value="ECO:0007669"/>
    <property type="project" value="TreeGrafter"/>
</dbReference>
<dbReference type="PROSITE" id="PS00893">
    <property type="entry name" value="NUDIX_BOX"/>
    <property type="match status" value="1"/>
</dbReference>
<feature type="compositionally biased region" description="Basic residues" evidence="11">
    <location>
        <begin position="230"/>
        <end position="240"/>
    </location>
</feature>
<dbReference type="GO" id="GO:0005634">
    <property type="term" value="C:nucleus"/>
    <property type="evidence" value="ECO:0007669"/>
    <property type="project" value="TreeGrafter"/>
</dbReference>
<comment type="catalytic activity">
    <reaction evidence="10">
        <text>diphospho-myo-inositol polyphosphate + H2O = myo-inositol polyphosphate + phosphate.</text>
        <dbReference type="EC" id="3.6.1.52"/>
    </reaction>
</comment>
<keyword evidence="8" id="KW-0378">Hydrolase</keyword>
<evidence type="ECO:0000256" key="3">
    <source>
        <dbReference type="ARBA" id="ARBA00004496"/>
    </source>
</evidence>
<dbReference type="InterPro" id="IPR015797">
    <property type="entry name" value="NUDIX_hydrolase-like_dom_sf"/>
</dbReference>
<dbReference type="CDD" id="cd04666">
    <property type="entry name" value="NUDIX_DIPP2_like_Nudt4"/>
    <property type="match status" value="1"/>
</dbReference>
<dbReference type="GO" id="GO:0071543">
    <property type="term" value="P:diphosphoinositol polyphosphate metabolic process"/>
    <property type="evidence" value="ECO:0007669"/>
    <property type="project" value="TreeGrafter"/>
</dbReference>
<feature type="compositionally biased region" description="Low complexity" evidence="11">
    <location>
        <begin position="173"/>
        <end position="182"/>
    </location>
</feature>
<dbReference type="OrthoDB" id="2011998at2759"/>
<feature type="region of interest" description="Disordered" evidence="11">
    <location>
        <begin position="119"/>
        <end position="248"/>
    </location>
</feature>
<dbReference type="AlphaFoldDB" id="A0A8J6ABC4"/>
<comment type="cofactor">
    <cofactor evidence="2">
        <name>Mg(2+)</name>
        <dbReference type="ChEBI" id="CHEBI:18420"/>
    </cofactor>
</comment>
<reference evidence="14" key="1">
    <citation type="journal article" date="2021" name="Evol. Appl.">
        <title>The genome of the Pyrenean desman and the effects of bottlenecks and inbreeding on the genomic landscape of an endangered species.</title>
        <authorList>
            <person name="Escoda L."/>
            <person name="Castresana J."/>
        </authorList>
    </citation>
    <scope>NUCLEOTIDE SEQUENCE</scope>
    <source>
        <strain evidence="14">IBE-C5619</strain>
    </source>
</reference>
<sequence>MDRPVWETTAPGCRATCRGGAWWPCRSATARLADRRTWKPPGPATSRRTQLPAHTHAKSARTGGAPAHWAPGAEGAESAQRAKRGESPETPHNRPAPPPPLALATGGHAYAERAADAHAEAPHLTQPRPGWLRARGRAGERAERRRRARRAGALRGSRARGGGGGGGGGGASSLGRVRSGPGRARGGRSLTHSPPPPRPRPSSPGAGALAARRRVSPVPRLGPFSPRLRAPLRRPRPRQRRAQEPAARTMKCKPNQTRTYDPEGFKRRAACLCFRSEREDEVLLVSSSRHPDRWIVPGGGMEPEEEPGGAAVREVYEEAGVRGKLGRLLGVFEQNQDRKHRTYVYVLTVTEILEDWEDSVSIGRKRAWFKVEDAIKVLQCHKPVHAEYLEKLKLGGSPTNGNSMAPSLPESEP</sequence>
<dbReference type="Pfam" id="PF00293">
    <property type="entry name" value="NUDIX"/>
    <property type="match status" value="1"/>
</dbReference>
<dbReference type="PANTHER" id="PTHR12629:SF35">
    <property type="entry name" value="DIPHOSPHOINOSITOL POLYPHOSPHATE PHOSPHOHYDROLASE 3-BETA"/>
    <property type="match status" value="1"/>
</dbReference>
<accession>A0A8J6ABC4</accession>
<dbReference type="InterPro" id="IPR047198">
    <property type="entry name" value="DDP-like_NUDIX"/>
</dbReference>
<dbReference type="GO" id="GO:1901909">
    <property type="term" value="P:diadenosine hexaphosphate catabolic process"/>
    <property type="evidence" value="ECO:0007669"/>
    <property type="project" value="TreeGrafter"/>
</dbReference>
<comment type="cofactor">
    <cofactor evidence="1">
        <name>Mn(2+)</name>
        <dbReference type="ChEBI" id="CHEBI:29035"/>
    </cofactor>
</comment>
<evidence type="ECO:0000259" key="12">
    <source>
        <dbReference type="PROSITE" id="PS51462"/>
    </source>
</evidence>
<dbReference type="EMBL" id="JAGFMF010011654">
    <property type="protein sequence ID" value="KAG8517543.1"/>
    <property type="molecule type" value="Genomic_DNA"/>
</dbReference>
<dbReference type="GO" id="GO:0034431">
    <property type="term" value="F:bis(5'-adenosyl)-hexaphosphatase activity"/>
    <property type="evidence" value="ECO:0007669"/>
    <property type="project" value="TreeGrafter"/>
</dbReference>
<dbReference type="GO" id="GO:0008486">
    <property type="term" value="F:diphosphoinositol-polyphosphate diphosphatase activity"/>
    <property type="evidence" value="ECO:0007669"/>
    <property type="project" value="UniProtKB-EC"/>
</dbReference>
<dbReference type="FunFam" id="3.90.79.10:FF:000002">
    <property type="entry name" value="diphosphoinositol polyphosphate phosphohydrolase 1"/>
    <property type="match status" value="1"/>
</dbReference>
<feature type="domain" description="Nudix hydrolase" evidence="12">
    <location>
        <begin position="266"/>
        <end position="393"/>
    </location>
</feature>
<evidence type="ECO:0000256" key="5">
    <source>
        <dbReference type="ARBA" id="ARBA00012527"/>
    </source>
</evidence>
<feature type="compositionally biased region" description="Basic and acidic residues" evidence="11">
    <location>
        <begin position="83"/>
        <end position="92"/>
    </location>
</feature>
<dbReference type="GO" id="GO:1901911">
    <property type="term" value="P:adenosine 5'-(hexahydrogen pentaphosphate) catabolic process"/>
    <property type="evidence" value="ECO:0007669"/>
    <property type="project" value="TreeGrafter"/>
</dbReference>
<protein>
    <recommendedName>
        <fullName evidence="5">diphosphoinositol-polyphosphate diphosphatase</fullName>
        <ecNumber evidence="5">3.6.1.52</ecNumber>
    </recommendedName>
</protein>
<dbReference type="InterPro" id="IPR020084">
    <property type="entry name" value="NUDIX_hydrolase_CS"/>
</dbReference>
<feature type="region of interest" description="Disordered" evidence="11">
    <location>
        <begin position="33"/>
        <end position="104"/>
    </location>
</feature>
<name>A0A8J6ABC4_GALPY</name>
<feature type="region of interest" description="Disordered" evidence="11">
    <location>
        <begin position="393"/>
        <end position="413"/>
    </location>
</feature>
<dbReference type="InterPro" id="IPR000086">
    <property type="entry name" value="NUDIX_hydrolase_dom"/>
</dbReference>
<evidence type="ECO:0000256" key="7">
    <source>
        <dbReference type="ARBA" id="ARBA00022723"/>
    </source>
</evidence>
<dbReference type="GO" id="GO:1901907">
    <property type="term" value="P:diadenosine pentaphosphate catabolic process"/>
    <property type="evidence" value="ECO:0007669"/>
    <property type="project" value="TreeGrafter"/>
</dbReference>
<gene>
    <name evidence="13" type="ORF">J0S82_003466</name>
    <name evidence="14" type="ORF">J0S82_003468</name>
</gene>
<dbReference type="Gene3D" id="3.90.79.10">
    <property type="entry name" value="Nucleoside Triphosphate Pyrophosphohydrolase"/>
    <property type="match status" value="1"/>
</dbReference>
<comment type="caution">
    <text evidence="14">The sequence shown here is derived from an EMBL/GenBank/DDBJ whole genome shotgun (WGS) entry which is preliminary data.</text>
</comment>
<dbReference type="EC" id="3.6.1.52" evidence="5"/>
<feature type="compositionally biased region" description="Pro residues" evidence="11">
    <location>
        <begin position="193"/>
        <end position="202"/>
    </location>
</feature>
<feature type="compositionally biased region" description="Gly residues" evidence="11">
    <location>
        <begin position="159"/>
        <end position="172"/>
    </location>
</feature>
<dbReference type="Proteomes" id="UP000700334">
    <property type="component" value="Unassembled WGS sequence"/>
</dbReference>
<dbReference type="GO" id="GO:0046872">
    <property type="term" value="F:metal ion binding"/>
    <property type="evidence" value="ECO:0007669"/>
    <property type="project" value="UniProtKB-KW"/>
</dbReference>
<keyword evidence="15" id="KW-1185">Reference proteome</keyword>
<evidence type="ECO:0000256" key="1">
    <source>
        <dbReference type="ARBA" id="ARBA00001936"/>
    </source>
</evidence>
<evidence type="ECO:0000256" key="6">
    <source>
        <dbReference type="ARBA" id="ARBA00022490"/>
    </source>
</evidence>
<proteinExistence type="inferred from homology"/>
<dbReference type="EMBL" id="JAGFMF010011654">
    <property type="protein sequence ID" value="KAG8517541.1"/>
    <property type="molecule type" value="Genomic_DNA"/>
</dbReference>
<dbReference type="PROSITE" id="PS51462">
    <property type="entry name" value="NUDIX"/>
    <property type="match status" value="1"/>
</dbReference>
<keyword evidence="9" id="KW-0460">Magnesium</keyword>
<evidence type="ECO:0000256" key="11">
    <source>
        <dbReference type="SAM" id="MobiDB-lite"/>
    </source>
</evidence>
<evidence type="ECO:0000256" key="10">
    <source>
        <dbReference type="ARBA" id="ARBA00033994"/>
    </source>
</evidence>
<evidence type="ECO:0000256" key="8">
    <source>
        <dbReference type="ARBA" id="ARBA00022801"/>
    </source>
</evidence>
<keyword evidence="7" id="KW-0479">Metal-binding</keyword>
<evidence type="ECO:0000313" key="15">
    <source>
        <dbReference type="Proteomes" id="UP000700334"/>
    </source>
</evidence>
<dbReference type="GO" id="GO:0005737">
    <property type="term" value="C:cytoplasm"/>
    <property type="evidence" value="ECO:0007669"/>
    <property type="project" value="UniProtKB-SubCell"/>
</dbReference>
<dbReference type="GO" id="GO:0034432">
    <property type="term" value="F:bis(5'-adenosyl)-pentaphosphatase activity"/>
    <property type="evidence" value="ECO:0007669"/>
    <property type="project" value="TreeGrafter"/>
</dbReference>
<evidence type="ECO:0000256" key="9">
    <source>
        <dbReference type="ARBA" id="ARBA00022842"/>
    </source>
</evidence>
<organism evidence="14 15">
    <name type="scientific">Galemys pyrenaicus</name>
    <name type="common">Iberian desman</name>
    <name type="synonym">Pyrenean desman</name>
    <dbReference type="NCBI Taxonomy" id="202257"/>
    <lineage>
        <taxon>Eukaryota</taxon>
        <taxon>Metazoa</taxon>
        <taxon>Chordata</taxon>
        <taxon>Craniata</taxon>
        <taxon>Vertebrata</taxon>
        <taxon>Euteleostomi</taxon>
        <taxon>Mammalia</taxon>
        <taxon>Eutheria</taxon>
        <taxon>Laurasiatheria</taxon>
        <taxon>Eulipotyphla</taxon>
        <taxon>Talpidae</taxon>
        <taxon>Galemys</taxon>
    </lineage>
</organism>
<evidence type="ECO:0000256" key="2">
    <source>
        <dbReference type="ARBA" id="ARBA00001946"/>
    </source>
</evidence>
<keyword evidence="6" id="KW-0963">Cytoplasm</keyword>
<evidence type="ECO:0000313" key="13">
    <source>
        <dbReference type="EMBL" id="KAG8517541.1"/>
    </source>
</evidence>
<comment type="similarity">
    <text evidence="4">Belongs to the Nudix hydrolase family. DIPP subfamily.</text>
</comment>
<evidence type="ECO:0000256" key="4">
    <source>
        <dbReference type="ARBA" id="ARBA00008266"/>
    </source>
</evidence>
<dbReference type="SUPFAM" id="SSF55811">
    <property type="entry name" value="Nudix"/>
    <property type="match status" value="1"/>
</dbReference>
<dbReference type="PANTHER" id="PTHR12629">
    <property type="entry name" value="DIPHOSPHOINOSITOL POLYPHOSPHATE PHOSPHOHYDROLASE"/>
    <property type="match status" value="1"/>
</dbReference>